<evidence type="ECO:0000313" key="2">
    <source>
        <dbReference type="Proteomes" id="UP001266305"/>
    </source>
</evidence>
<accession>A0ABQ9V0G7</accession>
<reference evidence="1 2" key="1">
    <citation type="submission" date="2023-05" db="EMBL/GenBank/DDBJ databases">
        <title>B98-5 Cell Line De Novo Hybrid Assembly: An Optical Mapping Approach.</title>
        <authorList>
            <person name="Kananen K."/>
            <person name="Auerbach J.A."/>
            <person name="Kautto E."/>
            <person name="Blachly J.S."/>
        </authorList>
    </citation>
    <scope>NUCLEOTIDE SEQUENCE [LARGE SCALE GENOMIC DNA]</scope>
    <source>
        <strain evidence="1">B95-8</strain>
        <tissue evidence="1">Cell line</tissue>
    </source>
</reference>
<evidence type="ECO:0000313" key="1">
    <source>
        <dbReference type="EMBL" id="KAK2102873.1"/>
    </source>
</evidence>
<protein>
    <submittedName>
        <fullName evidence="1">Uncharacterized protein</fullName>
    </submittedName>
</protein>
<organism evidence="1 2">
    <name type="scientific">Saguinus oedipus</name>
    <name type="common">Cotton-top tamarin</name>
    <name type="synonym">Oedipomidas oedipus</name>
    <dbReference type="NCBI Taxonomy" id="9490"/>
    <lineage>
        <taxon>Eukaryota</taxon>
        <taxon>Metazoa</taxon>
        <taxon>Chordata</taxon>
        <taxon>Craniata</taxon>
        <taxon>Vertebrata</taxon>
        <taxon>Euteleostomi</taxon>
        <taxon>Mammalia</taxon>
        <taxon>Eutheria</taxon>
        <taxon>Euarchontoglires</taxon>
        <taxon>Primates</taxon>
        <taxon>Haplorrhini</taxon>
        <taxon>Platyrrhini</taxon>
        <taxon>Cebidae</taxon>
        <taxon>Callitrichinae</taxon>
        <taxon>Saguinus</taxon>
    </lineage>
</organism>
<dbReference type="Proteomes" id="UP001266305">
    <property type="component" value="Unassembled WGS sequence"/>
</dbReference>
<proteinExistence type="predicted"/>
<keyword evidence="2" id="KW-1185">Reference proteome</keyword>
<name>A0ABQ9V0G7_SAGOE</name>
<gene>
    <name evidence="1" type="ORF">P7K49_020540</name>
</gene>
<comment type="caution">
    <text evidence="1">The sequence shown here is derived from an EMBL/GenBank/DDBJ whole genome shotgun (WGS) entry which is preliminary data.</text>
</comment>
<dbReference type="EMBL" id="JASSZA010000009">
    <property type="protein sequence ID" value="KAK2102873.1"/>
    <property type="molecule type" value="Genomic_DNA"/>
</dbReference>
<sequence length="251" mass="27440">MGTDCQAVLEIEEGFLCVVYVNPCLSEFENQLDKEGSGYLTSTVTKCDVSLICVDDADFYTGCSAPPAQGRAEASPKAVRTQAVTELRKVEPLVSGAPPMTMERRQQWARDHLARLQGICFLVFSKWFWNDSEGEEEAALRGSYRIACPTALNPFEPPPPPACRAQPLSGSPAALRACVCLAISYPHPPGLVLEDGSGWGLREEKIRSHSHKSSPVTDPLEECQEDVVLREAGIDVAEVLLLRQRRPSPTA</sequence>